<feature type="signal peptide" evidence="1">
    <location>
        <begin position="1"/>
        <end position="20"/>
    </location>
</feature>
<proteinExistence type="predicted"/>
<evidence type="ECO:0000313" key="2">
    <source>
        <dbReference type="EMBL" id="KCW77790.1"/>
    </source>
</evidence>
<gene>
    <name evidence="2" type="ORF">EUGRSUZ_D02082</name>
</gene>
<feature type="chain" id="PRO_5001575308" description="Secreted protein" evidence="1">
    <location>
        <begin position="21"/>
        <end position="78"/>
    </location>
</feature>
<evidence type="ECO:0000256" key="1">
    <source>
        <dbReference type="SAM" id="SignalP"/>
    </source>
</evidence>
<dbReference type="EMBL" id="KK198756">
    <property type="protein sequence ID" value="KCW77790.1"/>
    <property type="molecule type" value="Genomic_DNA"/>
</dbReference>
<dbReference type="AlphaFoldDB" id="A0A059CIN1"/>
<reference evidence="2" key="1">
    <citation type="submission" date="2013-07" db="EMBL/GenBank/DDBJ databases">
        <title>The genome of Eucalyptus grandis.</title>
        <authorList>
            <person name="Schmutz J."/>
            <person name="Hayes R."/>
            <person name="Myburg A."/>
            <person name="Tuskan G."/>
            <person name="Grattapaglia D."/>
            <person name="Rokhsar D.S."/>
        </authorList>
    </citation>
    <scope>NUCLEOTIDE SEQUENCE</scope>
    <source>
        <tissue evidence="2">Leaf extractions</tissue>
    </source>
</reference>
<sequence>MDLLLLSELGILHACQLGLCVRACVLYFLPNMNSIQIGIRRKPVPISTFYSTANTSRNTVEFTIQGNDQHFSFLQLSE</sequence>
<evidence type="ECO:0008006" key="3">
    <source>
        <dbReference type="Google" id="ProtNLM"/>
    </source>
</evidence>
<dbReference type="Gramene" id="KCW77790">
    <property type="protein sequence ID" value="KCW77790"/>
    <property type="gene ID" value="EUGRSUZ_D02082"/>
</dbReference>
<organism evidence="2">
    <name type="scientific">Eucalyptus grandis</name>
    <name type="common">Flooded gum</name>
    <dbReference type="NCBI Taxonomy" id="71139"/>
    <lineage>
        <taxon>Eukaryota</taxon>
        <taxon>Viridiplantae</taxon>
        <taxon>Streptophyta</taxon>
        <taxon>Embryophyta</taxon>
        <taxon>Tracheophyta</taxon>
        <taxon>Spermatophyta</taxon>
        <taxon>Magnoliopsida</taxon>
        <taxon>eudicotyledons</taxon>
        <taxon>Gunneridae</taxon>
        <taxon>Pentapetalae</taxon>
        <taxon>rosids</taxon>
        <taxon>malvids</taxon>
        <taxon>Myrtales</taxon>
        <taxon>Myrtaceae</taxon>
        <taxon>Myrtoideae</taxon>
        <taxon>Eucalypteae</taxon>
        <taxon>Eucalyptus</taxon>
    </lineage>
</organism>
<protein>
    <recommendedName>
        <fullName evidence="3">Secreted protein</fullName>
    </recommendedName>
</protein>
<keyword evidence="1" id="KW-0732">Signal</keyword>
<dbReference type="InParanoid" id="A0A059CIN1"/>
<name>A0A059CIN1_EUCGR</name>
<accession>A0A059CIN1</accession>